<dbReference type="Pfam" id="PF08030">
    <property type="entry name" value="NAD_binding_6"/>
    <property type="match status" value="1"/>
</dbReference>
<feature type="region of interest" description="Disordered" evidence="8">
    <location>
        <begin position="740"/>
        <end position="793"/>
    </location>
</feature>
<evidence type="ECO:0000256" key="9">
    <source>
        <dbReference type="SAM" id="Phobius"/>
    </source>
</evidence>
<dbReference type="InterPro" id="IPR013130">
    <property type="entry name" value="Fe3_Rdtase_TM_dom"/>
</dbReference>
<dbReference type="EMBL" id="JFFI01002301">
    <property type="protein sequence ID" value="KXH37941.1"/>
    <property type="molecule type" value="Genomic_DNA"/>
</dbReference>
<evidence type="ECO:0000256" key="6">
    <source>
        <dbReference type="ARBA" id="ARBA00023065"/>
    </source>
</evidence>
<evidence type="ECO:0000256" key="3">
    <source>
        <dbReference type="ARBA" id="ARBA00022982"/>
    </source>
</evidence>
<dbReference type="OrthoDB" id="167398at2759"/>
<feature type="compositionally biased region" description="Low complexity" evidence="8">
    <location>
        <begin position="90"/>
        <end position="103"/>
    </location>
</feature>
<evidence type="ECO:0000259" key="10">
    <source>
        <dbReference type="PROSITE" id="PS50222"/>
    </source>
</evidence>
<dbReference type="GO" id="GO:0006811">
    <property type="term" value="P:monoatomic ion transport"/>
    <property type="evidence" value="ECO:0007669"/>
    <property type="project" value="UniProtKB-KW"/>
</dbReference>
<sequence>MATPINHPVTNPKEGVTYLTQDEITSFLDDLDHNDDGYIDYAEVEAKLDAAHDELAPAGKVKPHHVISRRQKQSSSPPSDHTPSEKQTQPSSSSSSSSSPSSSSKDENRLRHEFLRSIMALPGSEPGTSSNPTADADARTHRIPRAAFAARVRAWKIPSLQQDAESEKSQRTFIQHLRLSRRLRAYWAVHGPEIAFLALVASSLAAFGVWQCVKYAATTTQYRAAFGWGVVMAKTCAGMLYPTFFFLILSMSRYVSTMLRRSYRVSRFVNWDLSQAFHINMSCLALALATLHAIGHLTGSFYHGSRPANQDAVAAVLGPDAVPRPYVEYVRSLPGFTGLTALGLFYLLALLSMPAVRRWNYEVFQLAHLLMYPIIGLMMAHGTAALLQWPMFGYFLAVPTLLILVERVVRVGTGFHKIRATLTVLDGETVEVAATIPSERMWKYRAGQYVFLQVPAISAFQWHPFTVSICKGREFRLHIKTDGNWTKRLRHLGGKGEGAAAATEIDVGINGPFGAPAQRFYDFNHSIIVGSGIGVTPFSGILADLQARDDEEHGAPTHSHQHRNHQHRHDSETTVVTEKKEVNGRKDSESTMPTAATAATAAATEAPDGNDPTKPPNPSEAFTFAPDYRRVDFHWTVRDRNYLLWIADLLNSVSRSQDWHRRHEGPSQHLDIRIATHVTQKRRNIVTHVYRWLLEMHRTEEHPESPLTGLLNPTHFGRPDFDAILDRHYEDMRRFRASKRMKANASGGAAVADSIADARKRTDRTTRSENRDARADGRGSTRGASGERRDVEEEEEELKVGVFYCGAPVVGEILADKCRQLTVRGRHDGSKIEYHFMIEVFG</sequence>
<feature type="transmembrane region" description="Helical" evidence="9">
    <location>
        <begin position="230"/>
        <end position="255"/>
    </location>
</feature>
<keyword evidence="13" id="KW-1185">Reference proteome</keyword>
<dbReference type="GO" id="GO:0006952">
    <property type="term" value="P:defense response"/>
    <property type="evidence" value="ECO:0007669"/>
    <property type="project" value="TreeGrafter"/>
</dbReference>
<dbReference type="InterPro" id="IPR039261">
    <property type="entry name" value="FNR_nucleotide-bd"/>
</dbReference>
<dbReference type="STRING" id="1209931.A0A135SQ14"/>
<evidence type="ECO:0000256" key="8">
    <source>
        <dbReference type="SAM" id="MobiDB-lite"/>
    </source>
</evidence>
<feature type="domain" description="EF-hand" evidence="10">
    <location>
        <begin position="19"/>
        <end position="54"/>
    </location>
</feature>
<dbReference type="InterPro" id="IPR013121">
    <property type="entry name" value="Fe_red_NAD-bd_6"/>
</dbReference>
<name>A0A135SQ14_9PEZI</name>
<dbReference type="InterPro" id="IPR017927">
    <property type="entry name" value="FAD-bd_FR_type"/>
</dbReference>
<feature type="compositionally biased region" description="Basic residues" evidence="8">
    <location>
        <begin position="61"/>
        <end position="72"/>
    </location>
</feature>
<evidence type="ECO:0000256" key="5">
    <source>
        <dbReference type="ARBA" id="ARBA00023002"/>
    </source>
</evidence>
<dbReference type="GO" id="GO:0016175">
    <property type="term" value="F:superoxide-generating NAD(P)H oxidase activity"/>
    <property type="evidence" value="ECO:0007669"/>
    <property type="project" value="TreeGrafter"/>
</dbReference>
<keyword evidence="4 9" id="KW-1133">Transmembrane helix</keyword>
<dbReference type="Pfam" id="PF01794">
    <property type="entry name" value="Ferric_reduct"/>
    <property type="match status" value="1"/>
</dbReference>
<keyword evidence="7 9" id="KW-0472">Membrane</keyword>
<keyword evidence="6" id="KW-0406">Ion transport</keyword>
<feature type="compositionally biased region" description="Basic and acidic residues" evidence="8">
    <location>
        <begin position="569"/>
        <end position="589"/>
    </location>
</feature>
<feature type="region of interest" description="Disordered" evidence="8">
    <location>
        <begin position="120"/>
        <end position="139"/>
    </location>
</feature>
<dbReference type="SUPFAM" id="SSF52343">
    <property type="entry name" value="Ferredoxin reductase-like, C-terminal NADP-linked domain"/>
    <property type="match status" value="1"/>
</dbReference>
<feature type="transmembrane region" description="Helical" evidence="9">
    <location>
        <begin position="333"/>
        <end position="351"/>
    </location>
</feature>
<evidence type="ECO:0000313" key="12">
    <source>
        <dbReference type="EMBL" id="KXH37941.1"/>
    </source>
</evidence>
<evidence type="ECO:0000256" key="4">
    <source>
        <dbReference type="ARBA" id="ARBA00022989"/>
    </source>
</evidence>
<dbReference type="CDD" id="cd06186">
    <property type="entry name" value="NOX_Duox_like_FAD_NADP"/>
    <property type="match status" value="1"/>
</dbReference>
<keyword evidence="5" id="KW-0560">Oxidoreductase</keyword>
<feature type="transmembrane region" description="Helical" evidence="9">
    <location>
        <begin position="185"/>
        <end position="210"/>
    </location>
</feature>
<dbReference type="InterPro" id="IPR002048">
    <property type="entry name" value="EF_hand_dom"/>
</dbReference>
<proteinExistence type="predicted"/>
<dbReference type="SUPFAM" id="SSF63380">
    <property type="entry name" value="Riboflavin synthase domain-like"/>
    <property type="match status" value="1"/>
</dbReference>
<dbReference type="InterPro" id="IPR018247">
    <property type="entry name" value="EF_Hand_1_Ca_BS"/>
</dbReference>
<feature type="domain" description="FAD-binding FR-type" evidence="11">
    <location>
        <begin position="398"/>
        <end position="519"/>
    </location>
</feature>
<organism evidence="12 13">
    <name type="scientific">Colletotrichum salicis</name>
    <dbReference type="NCBI Taxonomy" id="1209931"/>
    <lineage>
        <taxon>Eukaryota</taxon>
        <taxon>Fungi</taxon>
        <taxon>Dikarya</taxon>
        <taxon>Ascomycota</taxon>
        <taxon>Pezizomycotina</taxon>
        <taxon>Sordariomycetes</taxon>
        <taxon>Hypocreomycetidae</taxon>
        <taxon>Glomerellales</taxon>
        <taxon>Glomerellaceae</taxon>
        <taxon>Colletotrichum</taxon>
        <taxon>Colletotrichum acutatum species complex</taxon>
    </lineage>
</organism>
<dbReference type="PROSITE" id="PS51384">
    <property type="entry name" value="FAD_FR"/>
    <property type="match status" value="1"/>
</dbReference>
<dbReference type="InterPro" id="IPR050369">
    <property type="entry name" value="RBOH/FRE"/>
</dbReference>
<evidence type="ECO:0000259" key="11">
    <source>
        <dbReference type="PROSITE" id="PS51384"/>
    </source>
</evidence>
<evidence type="ECO:0000256" key="2">
    <source>
        <dbReference type="ARBA" id="ARBA00022692"/>
    </source>
</evidence>
<feature type="compositionally biased region" description="Basic and acidic residues" evidence="8">
    <location>
        <begin position="756"/>
        <end position="791"/>
    </location>
</feature>
<dbReference type="Gene3D" id="2.40.30.10">
    <property type="entry name" value="Translation factors"/>
    <property type="match status" value="1"/>
</dbReference>
<dbReference type="GO" id="GO:0005509">
    <property type="term" value="F:calcium ion binding"/>
    <property type="evidence" value="ECO:0007669"/>
    <property type="project" value="InterPro"/>
</dbReference>
<comment type="caution">
    <text evidence="12">The sequence shown here is derived from an EMBL/GenBank/DDBJ whole genome shotgun (WGS) entry which is preliminary data.</text>
</comment>
<comment type="subcellular location">
    <subcellularLocation>
        <location evidence="1">Membrane</location>
        <topology evidence="1">Multi-pass membrane protein</topology>
    </subcellularLocation>
</comment>
<keyword evidence="6" id="KW-0813">Transport</keyword>
<keyword evidence="3" id="KW-0249">Electron transport</keyword>
<dbReference type="PANTHER" id="PTHR11972">
    <property type="entry name" value="NADPH OXIDASE"/>
    <property type="match status" value="1"/>
</dbReference>
<feature type="region of interest" description="Disordered" evidence="8">
    <location>
        <begin position="550"/>
        <end position="622"/>
    </location>
</feature>
<evidence type="ECO:0000256" key="1">
    <source>
        <dbReference type="ARBA" id="ARBA00004141"/>
    </source>
</evidence>
<feature type="region of interest" description="Disordered" evidence="8">
    <location>
        <begin position="54"/>
        <end position="108"/>
    </location>
</feature>
<reference evidence="12 13" key="1">
    <citation type="submission" date="2014-02" db="EMBL/GenBank/DDBJ databases">
        <title>The genome sequence of Colletotrichum salicis CBS 607.94.</title>
        <authorList>
            <person name="Baroncelli R."/>
            <person name="Thon M.R."/>
        </authorList>
    </citation>
    <scope>NUCLEOTIDE SEQUENCE [LARGE SCALE GENOMIC DNA]</scope>
    <source>
        <strain evidence="12 13">CBS 607.94</strain>
    </source>
</reference>
<dbReference type="Pfam" id="PF08022">
    <property type="entry name" value="FAD_binding_8"/>
    <property type="match status" value="1"/>
</dbReference>
<dbReference type="Proteomes" id="UP000070121">
    <property type="component" value="Unassembled WGS sequence"/>
</dbReference>
<feature type="compositionally biased region" description="Low complexity" evidence="8">
    <location>
        <begin position="594"/>
        <end position="606"/>
    </location>
</feature>
<dbReference type="PANTHER" id="PTHR11972:SF153">
    <property type="entry name" value="SUPEROXIDE-GENERATING NADPH OXIDASE HEAVY CHAIN SUBUNIT A"/>
    <property type="match status" value="1"/>
</dbReference>
<evidence type="ECO:0000313" key="13">
    <source>
        <dbReference type="Proteomes" id="UP000070121"/>
    </source>
</evidence>
<accession>A0A135SQ14</accession>
<dbReference type="GO" id="GO:0042554">
    <property type="term" value="P:superoxide anion generation"/>
    <property type="evidence" value="ECO:0007669"/>
    <property type="project" value="TreeGrafter"/>
</dbReference>
<dbReference type="PROSITE" id="PS50222">
    <property type="entry name" value="EF_HAND_2"/>
    <property type="match status" value="1"/>
</dbReference>
<dbReference type="PROSITE" id="PS00018">
    <property type="entry name" value="EF_HAND_1"/>
    <property type="match status" value="1"/>
</dbReference>
<dbReference type="AlphaFoldDB" id="A0A135SQ14"/>
<dbReference type="Gene3D" id="3.40.50.80">
    <property type="entry name" value="Nucleotide-binding domain of ferredoxin-NADP reductase (FNR) module"/>
    <property type="match status" value="1"/>
</dbReference>
<dbReference type="InterPro" id="IPR017938">
    <property type="entry name" value="Riboflavin_synthase-like_b-brl"/>
</dbReference>
<feature type="compositionally biased region" description="Basic residues" evidence="8">
    <location>
        <begin position="559"/>
        <end position="568"/>
    </location>
</feature>
<dbReference type="GO" id="GO:0043020">
    <property type="term" value="C:NADPH oxidase complex"/>
    <property type="evidence" value="ECO:0007669"/>
    <property type="project" value="TreeGrafter"/>
</dbReference>
<protein>
    <submittedName>
        <fullName evidence="12">FAD-binding domain-containing protein</fullName>
    </submittedName>
</protein>
<dbReference type="InterPro" id="IPR013112">
    <property type="entry name" value="FAD-bd_8"/>
</dbReference>
<keyword evidence="2 9" id="KW-0812">Transmembrane</keyword>
<evidence type="ECO:0000256" key="7">
    <source>
        <dbReference type="ARBA" id="ARBA00023136"/>
    </source>
</evidence>
<feature type="transmembrane region" description="Helical" evidence="9">
    <location>
        <begin position="276"/>
        <end position="295"/>
    </location>
</feature>
<gene>
    <name evidence="12" type="ORF">CSAL01_12101</name>
</gene>
<feature type="transmembrane region" description="Helical" evidence="9">
    <location>
        <begin position="363"/>
        <end position="385"/>
    </location>
</feature>